<evidence type="ECO:0000313" key="4">
    <source>
        <dbReference type="Proteomes" id="UP000631114"/>
    </source>
</evidence>
<dbReference type="OrthoDB" id="6424451at2759"/>
<evidence type="ECO:0008006" key="5">
    <source>
        <dbReference type="Google" id="ProtNLM"/>
    </source>
</evidence>
<dbReference type="PANTHER" id="PTHR11220">
    <property type="entry name" value="HEME-BINDING PROTEIN-RELATED"/>
    <property type="match status" value="1"/>
</dbReference>
<protein>
    <recommendedName>
        <fullName evidence="5">Heme-binding protein 2-like</fullName>
    </recommendedName>
</protein>
<dbReference type="Pfam" id="PF04832">
    <property type="entry name" value="SOUL"/>
    <property type="match status" value="1"/>
</dbReference>
<dbReference type="PANTHER" id="PTHR11220:SF25">
    <property type="entry name" value="F3F9.4"/>
    <property type="match status" value="1"/>
</dbReference>
<dbReference type="InterPro" id="IPR011256">
    <property type="entry name" value="Reg_factor_effector_dom_sf"/>
</dbReference>
<name>A0A835HW09_9MAGN</name>
<reference evidence="3 4" key="1">
    <citation type="submission" date="2020-10" db="EMBL/GenBank/DDBJ databases">
        <title>The Coptis chinensis genome and diversification of protoberbering-type alkaloids.</title>
        <authorList>
            <person name="Wang B."/>
            <person name="Shu S."/>
            <person name="Song C."/>
            <person name="Liu Y."/>
        </authorList>
    </citation>
    <scope>NUCLEOTIDE SEQUENCE [LARGE SCALE GENOMIC DNA]</scope>
    <source>
        <strain evidence="3">HL-2020</strain>
        <tissue evidence="3">Leaf</tissue>
    </source>
</reference>
<evidence type="ECO:0000256" key="2">
    <source>
        <dbReference type="SAM" id="SignalP"/>
    </source>
</evidence>
<sequence length="228" mass="25809">MQWLLICSTSPLFLVYFSTLTNWPNHNQNVGIFPPTCNRIECPSFDVIQVGNGFEIRRYNSSVWMTTSPIEDISFVSATRTGFLELFFYIQGKNEYKKHIEMTGPVLTEIVPSDGPFCASSFLVSFYVPKLNQADPPPAKGLHVQKWGKKYAAVRQFSGFVQDSDVGVEAAALHESLLGSKWSDVVEKGKSTSPPSSYIVAQYNSPFEFENRVNEIWMVFDMEDDYVL</sequence>
<feature type="signal peptide" evidence="2">
    <location>
        <begin position="1"/>
        <end position="19"/>
    </location>
</feature>
<dbReference type="EMBL" id="JADFTS010000005">
    <property type="protein sequence ID" value="KAF9606751.1"/>
    <property type="molecule type" value="Genomic_DNA"/>
</dbReference>
<keyword evidence="4" id="KW-1185">Reference proteome</keyword>
<comment type="similarity">
    <text evidence="1">Belongs to the HEBP family.</text>
</comment>
<evidence type="ECO:0000313" key="3">
    <source>
        <dbReference type="EMBL" id="KAF9606751.1"/>
    </source>
</evidence>
<dbReference type="Gene3D" id="3.20.80.10">
    <property type="entry name" value="Regulatory factor, effector binding domain"/>
    <property type="match status" value="1"/>
</dbReference>
<dbReference type="InterPro" id="IPR006917">
    <property type="entry name" value="SOUL_heme-bd"/>
</dbReference>
<gene>
    <name evidence="3" type="ORF">IFM89_028127</name>
</gene>
<feature type="chain" id="PRO_5032490373" description="Heme-binding protein 2-like" evidence="2">
    <location>
        <begin position="20"/>
        <end position="228"/>
    </location>
</feature>
<proteinExistence type="inferred from homology"/>
<dbReference type="FunFam" id="3.20.80.10:FF:000002">
    <property type="entry name" value="Heme-binding protein 2"/>
    <property type="match status" value="1"/>
</dbReference>
<organism evidence="3 4">
    <name type="scientific">Coptis chinensis</name>
    <dbReference type="NCBI Taxonomy" id="261450"/>
    <lineage>
        <taxon>Eukaryota</taxon>
        <taxon>Viridiplantae</taxon>
        <taxon>Streptophyta</taxon>
        <taxon>Embryophyta</taxon>
        <taxon>Tracheophyta</taxon>
        <taxon>Spermatophyta</taxon>
        <taxon>Magnoliopsida</taxon>
        <taxon>Ranunculales</taxon>
        <taxon>Ranunculaceae</taxon>
        <taxon>Coptidoideae</taxon>
        <taxon>Coptis</taxon>
    </lineage>
</organism>
<evidence type="ECO:0000256" key="1">
    <source>
        <dbReference type="ARBA" id="ARBA00009817"/>
    </source>
</evidence>
<comment type="caution">
    <text evidence="3">The sequence shown here is derived from an EMBL/GenBank/DDBJ whole genome shotgun (WGS) entry which is preliminary data.</text>
</comment>
<accession>A0A835HW09</accession>
<dbReference type="SUPFAM" id="SSF55136">
    <property type="entry name" value="Probable bacterial effector-binding domain"/>
    <property type="match status" value="1"/>
</dbReference>
<dbReference type="Proteomes" id="UP000631114">
    <property type="component" value="Unassembled WGS sequence"/>
</dbReference>
<dbReference type="AlphaFoldDB" id="A0A835HW09"/>
<keyword evidence="2" id="KW-0732">Signal</keyword>